<gene>
    <name evidence="2" type="ORF">UC8_15680</name>
</gene>
<name>A0A5B9QNU7_9BACT</name>
<evidence type="ECO:0000313" key="2">
    <source>
        <dbReference type="EMBL" id="QEG39572.1"/>
    </source>
</evidence>
<accession>A0A5B9QNU7</accession>
<dbReference type="InterPro" id="IPR009081">
    <property type="entry name" value="PP-bd_ACP"/>
</dbReference>
<protein>
    <recommendedName>
        <fullName evidence="1">Carrier domain-containing protein</fullName>
    </recommendedName>
</protein>
<dbReference type="AlphaFoldDB" id="A0A5B9QNU7"/>
<evidence type="ECO:0000313" key="3">
    <source>
        <dbReference type="Proteomes" id="UP000325286"/>
    </source>
</evidence>
<evidence type="ECO:0000259" key="1">
    <source>
        <dbReference type="PROSITE" id="PS50075"/>
    </source>
</evidence>
<organism evidence="2 3">
    <name type="scientific">Roseimaritima ulvae</name>
    <dbReference type="NCBI Taxonomy" id="980254"/>
    <lineage>
        <taxon>Bacteria</taxon>
        <taxon>Pseudomonadati</taxon>
        <taxon>Planctomycetota</taxon>
        <taxon>Planctomycetia</taxon>
        <taxon>Pirellulales</taxon>
        <taxon>Pirellulaceae</taxon>
        <taxon>Roseimaritima</taxon>
    </lineage>
</organism>
<feature type="domain" description="Carrier" evidence="1">
    <location>
        <begin position="48"/>
        <end position="82"/>
    </location>
</feature>
<dbReference type="Proteomes" id="UP000325286">
    <property type="component" value="Chromosome"/>
</dbReference>
<keyword evidence="3" id="KW-1185">Reference proteome</keyword>
<reference evidence="2 3" key="1">
    <citation type="submission" date="2019-08" db="EMBL/GenBank/DDBJ databases">
        <title>Deep-cultivation of Planctomycetes and their phenomic and genomic characterization uncovers novel biology.</title>
        <authorList>
            <person name="Wiegand S."/>
            <person name="Jogler M."/>
            <person name="Boedeker C."/>
            <person name="Pinto D."/>
            <person name="Vollmers J."/>
            <person name="Rivas-Marin E."/>
            <person name="Kohn T."/>
            <person name="Peeters S.H."/>
            <person name="Heuer A."/>
            <person name="Rast P."/>
            <person name="Oberbeckmann S."/>
            <person name="Bunk B."/>
            <person name="Jeske O."/>
            <person name="Meyerdierks A."/>
            <person name="Storesund J.E."/>
            <person name="Kallscheuer N."/>
            <person name="Luecker S."/>
            <person name="Lage O.M."/>
            <person name="Pohl T."/>
            <person name="Merkel B.J."/>
            <person name="Hornburger P."/>
            <person name="Mueller R.-W."/>
            <person name="Bruemmer F."/>
            <person name="Labrenz M."/>
            <person name="Spormann A.M."/>
            <person name="Op den Camp H."/>
            <person name="Overmann J."/>
            <person name="Amann R."/>
            <person name="Jetten M.S.M."/>
            <person name="Mascher T."/>
            <person name="Medema M.H."/>
            <person name="Devos D.P."/>
            <person name="Kaster A.-K."/>
            <person name="Ovreas L."/>
            <person name="Rohde M."/>
            <person name="Galperin M.Y."/>
            <person name="Jogler C."/>
        </authorList>
    </citation>
    <scope>NUCLEOTIDE SEQUENCE [LARGE SCALE GENOMIC DNA]</scope>
    <source>
        <strain evidence="2 3">UC8</strain>
    </source>
</reference>
<dbReference type="PROSITE" id="PS50075">
    <property type="entry name" value="CARRIER"/>
    <property type="match status" value="1"/>
</dbReference>
<sequence length="82" mass="9406">MFNGRDVRRVASEPYIPHRRRTFVTSAVRCCRNASATLSERYDSWNPTDIWKVLQLIIVEQLGVPKDDGTPNTSFVYDLGCD</sequence>
<proteinExistence type="predicted"/>
<dbReference type="EMBL" id="CP042914">
    <property type="protein sequence ID" value="QEG39572.1"/>
    <property type="molecule type" value="Genomic_DNA"/>
</dbReference>
<dbReference type="KEGG" id="rul:UC8_15680"/>